<dbReference type="Proteomes" id="UP000245771">
    <property type="component" value="Unassembled WGS sequence"/>
</dbReference>
<evidence type="ECO:0000313" key="4">
    <source>
        <dbReference type="Proteomes" id="UP000245771"/>
    </source>
</evidence>
<protein>
    <submittedName>
        <fullName evidence="3">Uncharacterized protein</fullName>
    </submittedName>
</protein>
<feature type="region of interest" description="Disordered" evidence="1">
    <location>
        <begin position="77"/>
        <end position="100"/>
    </location>
</feature>
<dbReference type="EMBL" id="KZ819605">
    <property type="protein sequence ID" value="PWN32705.1"/>
    <property type="molecule type" value="Genomic_DNA"/>
</dbReference>
<evidence type="ECO:0000256" key="2">
    <source>
        <dbReference type="SAM" id="SignalP"/>
    </source>
</evidence>
<reference evidence="3 4" key="1">
    <citation type="journal article" date="2018" name="Mol. Biol. Evol.">
        <title>Broad Genomic Sampling Reveals a Smut Pathogenic Ancestry of the Fungal Clade Ustilaginomycotina.</title>
        <authorList>
            <person name="Kijpornyongpan T."/>
            <person name="Mondo S.J."/>
            <person name="Barry K."/>
            <person name="Sandor L."/>
            <person name="Lee J."/>
            <person name="Lipzen A."/>
            <person name="Pangilinan J."/>
            <person name="LaButti K."/>
            <person name="Hainaut M."/>
            <person name="Henrissat B."/>
            <person name="Grigoriev I.V."/>
            <person name="Spatafora J.W."/>
            <person name="Aime M.C."/>
        </authorList>
    </citation>
    <scope>NUCLEOTIDE SEQUENCE [LARGE SCALE GENOMIC DNA]</scope>
    <source>
        <strain evidence="3 4">MCA 3882</strain>
    </source>
</reference>
<accession>A0A316VAY6</accession>
<sequence length="100" mass="11035">MRFVFLLLIVVVLMILINDTNASPLPLRTTSSPFHRVGESGGFLHAIKSAGRSFAHSVTSSFKRFGDRYAAASREHAASRYTPHSFSGPDARFMSTAQYL</sequence>
<dbReference type="GeneID" id="37022872"/>
<organism evidence="3 4">
    <name type="scientific">Meira miltonrushii</name>
    <dbReference type="NCBI Taxonomy" id="1280837"/>
    <lineage>
        <taxon>Eukaryota</taxon>
        <taxon>Fungi</taxon>
        <taxon>Dikarya</taxon>
        <taxon>Basidiomycota</taxon>
        <taxon>Ustilaginomycotina</taxon>
        <taxon>Exobasidiomycetes</taxon>
        <taxon>Exobasidiales</taxon>
        <taxon>Brachybasidiaceae</taxon>
        <taxon>Meira</taxon>
    </lineage>
</organism>
<dbReference type="RefSeq" id="XP_025353007.1">
    <property type="nucleotide sequence ID" value="XM_025501091.1"/>
</dbReference>
<proteinExistence type="predicted"/>
<dbReference type="InParanoid" id="A0A316VAY6"/>
<keyword evidence="2" id="KW-0732">Signal</keyword>
<dbReference type="AlphaFoldDB" id="A0A316VAY6"/>
<name>A0A316VAY6_9BASI</name>
<feature type="signal peptide" evidence="2">
    <location>
        <begin position="1"/>
        <end position="22"/>
    </location>
</feature>
<feature type="chain" id="PRO_5016238477" evidence="2">
    <location>
        <begin position="23"/>
        <end position="100"/>
    </location>
</feature>
<evidence type="ECO:0000256" key="1">
    <source>
        <dbReference type="SAM" id="MobiDB-lite"/>
    </source>
</evidence>
<evidence type="ECO:0000313" key="3">
    <source>
        <dbReference type="EMBL" id="PWN32705.1"/>
    </source>
</evidence>
<keyword evidence="4" id="KW-1185">Reference proteome</keyword>
<gene>
    <name evidence="3" type="ORF">FA14DRAFT_181384</name>
</gene>